<evidence type="ECO:0000313" key="7">
    <source>
        <dbReference type="Proteomes" id="UP000626210"/>
    </source>
</evidence>
<sequence>MIGVVIPAHDEAAHIGAAVAAARAAAAHPALVGEPVQILVVADACRDDTAALAQAGGAQTLALCARNVGIARHAGARQLLAAGARWLAFTDADSTVAEDWLAAQLALQCEAVCGCVWVADWQAHGERAGLVAQAFAAHYRPVDGHRHIHGANLGLSAAAYQRAGGFQALATSEDVALVRALETAGIAVAYSAQPRVWTSARTDHRAPLGFGDALRRLSDALQLPCHGDGGAGLGEAAA</sequence>
<dbReference type="GO" id="GO:0016740">
    <property type="term" value="F:transferase activity"/>
    <property type="evidence" value="ECO:0007669"/>
    <property type="project" value="UniProtKB-KW"/>
</dbReference>
<protein>
    <submittedName>
        <fullName evidence="6">Glycosyl transferase</fullName>
    </submittedName>
</protein>
<dbReference type="Gene3D" id="3.90.550.10">
    <property type="entry name" value="Spore Coat Polysaccharide Biosynthesis Protein SpsA, Chain A"/>
    <property type="match status" value="1"/>
</dbReference>
<keyword evidence="2" id="KW-1003">Cell membrane</keyword>
<dbReference type="PANTHER" id="PTHR43646">
    <property type="entry name" value="GLYCOSYLTRANSFERASE"/>
    <property type="match status" value="1"/>
</dbReference>
<reference evidence="7" key="1">
    <citation type="journal article" date="2019" name="Int. J. Syst. Evol. Microbiol.">
        <title>The Global Catalogue of Microorganisms (GCM) 10K type strain sequencing project: providing services to taxonomists for standard genome sequencing and annotation.</title>
        <authorList>
            <consortium name="The Broad Institute Genomics Platform"/>
            <consortium name="The Broad Institute Genome Sequencing Center for Infectious Disease"/>
            <person name="Wu L."/>
            <person name="Ma J."/>
        </authorList>
    </citation>
    <scope>NUCLEOTIDE SEQUENCE [LARGE SCALE GENOMIC DNA]</scope>
    <source>
        <strain evidence="7">KCTC 23314</strain>
    </source>
</reference>
<proteinExistence type="predicted"/>
<organism evidence="6 7">
    <name type="scientific">Pseudorhodoferax aquiterrae</name>
    <dbReference type="NCBI Taxonomy" id="747304"/>
    <lineage>
        <taxon>Bacteria</taxon>
        <taxon>Pseudomonadati</taxon>
        <taxon>Pseudomonadota</taxon>
        <taxon>Betaproteobacteria</taxon>
        <taxon>Burkholderiales</taxon>
        <taxon>Comamonadaceae</taxon>
    </lineage>
</organism>
<dbReference type="RefSeq" id="WP_189691005.1">
    <property type="nucleotide sequence ID" value="NZ_BMYK01000049.1"/>
</dbReference>
<dbReference type="PANTHER" id="PTHR43646:SF2">
    <property type="entry name" value="GLYCOSYLTRANSFERASE 2-LIKE DOMAIN-CONTAINING PROTEIN"/>
    <property type="match status" value="1"/>
</dbReference>
<evidence type="ECO:0000256" key="5">
    <source>
        <dbReference type="ARBA" id="ARBA00023136"/>
    </source>
</evidence>
<keyword evidence="5" id="KW-0472">Membrane</keyword>
<comment type="subcellular location">
    <subcellularLocation>
        <location evidence="1">Cell membrane</location>
    </subcellularLocation>
</comment>
<evidence type="ECO:0000256" key="3">
    <source>
        <dbReference type="ARBA" id="ARBA00022676"/>
    </source>
</evidence>
<keyword evidence="4 6" id="KW-0808">Transferase</keyword>
<keyword evidence="3" id="KW-0328">Glycosyltransferase</keyword>
<dbReference type="InterPro" id="IPR029044">
    <property type="entry name" value="Nucleotide-diphossugar_trans"/>
</dbReference>
<evidence type="ECO:0000256" key="4">
    <source>
        <dbReference type="ARBA" id="ARBA00022679"/>
    </source>
</evidence>
<dbReference type="SUPFAM" id="SSF53448">
    <property type="entry name" value="Nucleotide-diphospho-sugar transferases"/>
    <property type="match status" value="1"/>
</dbReference>
<accession>A0ABQ3GGT1</accession>
<name>A0ABQ3GGT1_9BURK</name>
<dbReference type="Pfam" id="PF13641">
    <property type="entry name" value="Glyco_tranf_2_3"/>
    <property type="match status" value="1"/>
</dbReference>
<gene>
    <name evidence="6" type="ORF">GCM10007320_64960</name>
</gene>
<evidence type="ECO:0000313" key="6">
    <source>
        <dbReference type="EMBL" id="GHD04244.1"/>
    </source>
</evidence>
<dbReference type="EMBL" id="BMYK01000049">
    <property type="protein sequence ID" value="GHD04244.1"/>
    <property type="molecule type" value="Genomic_DNA"/>
</dbReference>
<keyword evidence="7" id="KW-1185">Reference proteome</keyword>
<evidence type="ECO:0000256" key="1">
    <source>
        <dbReference type="ARBA" id="ARBA00004236"/>
    </source>
</evidence>
<evidence type="ECO:0000256" key="2">
    <source>
        <dbReference type="ARBA" id="ARBA00022475"/>
    </source>
</evidence>
<dbReference type="Proteomes" id="UP000626210">
    <property type="component" value="Unassembled WGS sequence"/>
</dbReference>
<comment type="caution">
    <text evidence="6">The sequence shown here is derived from an EMBL/GenBank/DDBJ whole genome shotgun (WGS) entry which is preliminary data.</text>
</comment>